<dbReference type="PANTHER" id="PTHR11360">
    <property type="entry name" value="MONOCARBOXYLATE TRANSPORTER"/>
    <property type="match status" value="1"/>
</dbReference>
<organism evidence="6 7">
    <name type="scientific">Defluviimonas salinarum</name>
    <dbReference type="NCBI Taxonomy" id="2992147"/>
    <lineage>
        <taxon>Bacteria</taxon>
        <taxon>Pseudomonadati</taxon>
        <taxon>Pseudomonadota</taxon>
        <taxon>Alphaproteobacteria</taxon>
        <taxon>Rhodobacterales</taxon>
        <taxon>Paracoccaceae</taxon>
        <taxon>Albidovulum</taxon>
    </lineage>
</organism>
<feature type="transmembrane region" description="Helical" evidence="4">
    <location>
        <begin position="315"/>
        <end position="335"/>
    </location>
</feature>
<keyword evidence="2 4" id="KW-1133">Transmembrane helix</keyword>
<dbReference type="InterPro" id="IPR020846">
    <property type="entry name" value="MFS_dom"/>
</dbReference>
<feature type="transmembrane region" description="Helical" evidence="4">
    <location>
        <begin position="292"/>
        <end position="309"/>
    </location>
</feature>
<feature type="transmembrane region" description="Helical" evidence="4">
    <location>
        <begin position="347"/>
        <end position="368"/>
    </location>
</feature>
<protein>
    <submittedName>
        <fullName evidence="6">YbfB/YjiJ family MFS transporter</fullName>
    </submittedName>
</protein>
<evidence type="ECO:0000256" key="1">
    <source>
        <dbReference type="ARBA" id="ARBA00022692"/>
    </source>
</evidence>
<evidence type="ECO:0000256" key="3">
    <source>
        <dbReference type="ARBA" id="ARBA00023136"/>
    </source>
</evidence>
<keyword evidence="3 4" id="KW-0472">Membrane</keyword>
<evidence type="ECO:0000256" key="4">
    <source>
        <dbReference type="SAM" id="Phobius"/>
    </source>
</evidence>
<feature type="transmembrane region" description="Helical" evidence="4">
    <location>
        <begin position="265"/>
        <end position="285"/>
    </location>
</feature>
<feature type="transmembrane region" description="Helical" evidence="4">
    <location>
        <begin position="374"/>
        <end position="395"/>
    </location>
</feature>
<feature type="transmembrane region" description="Helical" evidence="4">
    <location>
        <begin position="87"/>
        <end position="106"/>
    </location>
</feature>
<dbReference type="Proteomes" id="UP001207582">
    <property type="component" value="Unassembled WGS sequence"/>
</dbReference>
<feature type="transmembrane region" description="Helical" evidence="4">
    <location>
        <begin position="21"/>
        <end position="40"/>
    </location>
</feature>
<dbReference type="PROSITE" id="PS50850">
    <property type="entry name" value="MFS"/>
    <property type="match status" value="1"/>
</dbReference>
<dbReference type="InterPro" id="IPR036259">
    <property type="entry name" value="MFS_trans_sf"/>
</dbReference>
<feature type="transmembrane region" description="Helical" evidence="4">
    <location>
        <begin position="174"/>
        <end position="198"/>
    </location>
</feature>
<comment type="caution">
    <text evidence="6">The sequence shown here is derived from an EMBL/GenBank/DDBJ whole genome shotgun (WGS) entry which is preliminary data.</text>
</comment>
<accession>A0ABT3J057</accession>
<sequence>MHGNSSACGADARVKLLDYRLVAPGVCIVATSYGLARYAYGLFLPVFREVFDLSDRLLALTAAASYASYFLITLAGIYLSTRVGPRLSVLLGGLAAALGMALIAGATAPWMLILGVTVAGVSPGLAYTPFSEIIVTLVTAPRRKGIYAVINSGTSLGVMLSGPVAILLGENWRMAWAIFAGFGLLSTLWCVAILPPVAARNAVGFGQLDWRWMTSGGRGRLFAVAFLIGIATSIYWAFSVDLVTAGRTTIVLAGHRLDPATFGQVFWSLVGLAGFAGAFAGRIVGRIGPIRSLAVFQAGIAVATLMLAAGQGPVAVLGSGLVFGGFFVFMAATLGMWSLDLSAEAPAVGFGLTFLLLSAGQFVGPMLVGLMIGWVPLPALFVLASGASLAVLALLPRRSVPALAEGV</sequence>
<dbReference type="InterPro" id="IPR011701">
    <property type="entry name" value="MFS"/>
</dbReference>
<dbReference type="Gene3D" id="1.20.1250.20">
    <property type="entry name" value="MFS general substrate transporter like domains"/>
    <property type="match status" value="1"/>
</dbReference>
<evidence type="ECO:0000313" key="7">
    <source>
        <dbReference type="Proteomes" id="UP001207582"/>
    </source>
</evidence>
<dbReference type="PANTHER" id="PTHR11360:SF311">
    <property type="entry name" value="MAJOR FACILITATOR SUPERFAMILY (MFS) PROFILE DOMAIN-CONTAINING PROTEIN"/>
    <property type="match status" value="1"/>
</dbReference>
<feature type="transmembrane region" description="Helical" evidence="4">
    <location>
        <begin position="112"/>
        <end position="138"/>
    </location>
</feature>
<keyword evidence="7" id="KW-1185">Reference proteome</keyword>
<evidence type="ECO:0000313" key="6">
    <source>
        <dbReference type="EMBL" id="MCW3780820.1"/>
    </source>
</evidence>
<reference evidence="6 7" key="1">
    <citation type="submission" date="2022-10" db="EMBL/GenBank/DDBJ databases">
        <title>Defluviimonas sp. CAU 1641 isolated from mud.</title>
        <authorList>
            <person name="Kim W."/>
        </authorList>
    </citation>
    <scope>NUCLEOTIDE SEQUENCE [LARGE SCALE GENOMIC DNA]</scope>
    <source>
        <strain evidence="6 7">CAU 1641</strain>
    </source>
</reference>
<feature type="transmembrane region" description="Helical" evidence="4">
    <location>
        <begin position="60"/>
        <end position="80"/>
    </location>
</feature>
<evidence type="ECO:0000259" key="5">
    <source>
        <dbReference type="PROSITE" id="PS50850"/>
    </source>
</evidence>
<feature type="domain" description="Major facilitator superfamily (MFS) profile" evidence="5">
    <location>
        <begin position="18"/>
        <end position="399"/>
    </location>
</feature>
<dbReference type="InterPro" id="IPR050327">
    <property type="entry name" value="Proton-linked_MCT"/>
</dbReference>
<feature type="transmembrane region" description="Helical" evidence="4">
    <location>
        <begin position="219"/>
        <end position="238"/>
    </location>
</feature>
<keyword evidence="1 4" id="KW-0812">Transmembrane</keyword>
<dbReference type="EMBL" id="JAPDOG010000003">
    <property type="protein sequence ID" value="MCW3780820.1"/>
    <property type="molecule type" value="Genomic_DNA"/>
</dbReference>
<proteinExistence type="predicted"/>
<evidence type="ECO:0000256" key="2">
    <source>
        <dbReference type="ARBA" id="ARBA00022989"/>
    </source>
</evidence>
<dbReference type="Pfam" id="PF07690">
    <property type="entry name" value="MFS_1"/>
    <property type="match status" value="1"/>
</dbReference>
<name>A0ABT3J057_9RHOB</name>
<feature type="transmembrane region" description="Helical" evidence="4">
    <location>
        <begin position="145"/>
        <end position="168"/>
    </location>
</feature>
<dbReference type="SUPFAM" id="SSF103473">
    <property type="entry name" value="MFS general substrate transporter"/>
    <property type="match status" value="1"/>
</dbReference>
<gene>
    <name evidence="6" type="ORF">OM960_04375</name>
</gene>